<proteinExistence type="inferred from homology"/>
<evidence type="ECO:0000256" key="6">
    <source>
        <dbReference type="SAM" id="MobiDB-lite"/>
    </source>
</evidence>
<dbReference type="PANTHER" id="PTHR12703">
    <property type="entry name" value="TRANSMEMBRANE PROTEIN 33"/>
    <property type="match status" value="1"/>
</dbReference>
<dbReference type="InterPro" id="IPR005344">
    <property type="entry name" value="TMEM33/Pom33"/>
</dbReference>
<keyword evidence="3" id="KW-0812">Transmembrane</keyword>
<dbReference type="GO" id="GO:0005783">
    <property type="term" value="C:endoplasmic reticulum"/>
    <property type="evidence" value="ECO:0007669"/>
    <property type="project" value="TreeGrafter"/>
</dbReference>
<dbReference type="AlphaFoldDB" id="A0A7I8JMV8"/>
<dbReference type="GO" id="GO:0071786">
    <property type="term" value="P:endoplasmic reticulum tubular network organization"/>
    <property type="evidence" value="ECO:0007669"/>
    <property type="project" value="TreeGrafter"/>
</dbReference>
<dbReference type="InterPro" id="IPR051645">
    <property type="entry name" value="PER33/POM33_regulator"/>
</dbReference>
<evidence type="ECO:0000256" key="4">
    <source>
        <dbReference type="ARBA" id="ARBA00022989"/>
    </source>
</evidence>
<evidence type="ECO:0000313" key="7">
    <source>
        <dbReference type="EMBL" id="CAA2632204.1"/>
    </source>
</evidence>
<dbReference type="GO" id="GO:0016020">
    <property type="term" value="C:membrane"/>
    <property type="evidence" value="ECO:0007669"/>
    <property type="project" value="UniProtKB-SubCell"/>
</dbReference>
<dbReference type="EMBL" id="CACRZD030000015">
    <property type="protein sequence ID" value="CAA6671430.1"/>
    <property type="molecule type" value="Genomic_DNA"/>
</dbReference>
<comment type="similarity">
    <text evidence="2">Belongs to the PER33/POM33 family.</text>
</comment>
<feature type="compositionally biased region" description="Polar residues" evidence="6">
    <location>
        <begin position="69"/>
        <end position="106"/>
    </location>
</feature>
<dbReference type="PANTHER" id="PTHR12703:SF4">
    <property type="entry name" value="TRANSMEMBRANE PROTEIN 33"/>
    <property type="match status" value="1"/>
</dbReference>
<feature type="compositionally biased region" description="Polar residues" evidence="6">
    <location>
        <begin position="116"/>
        <end position="126"/>
    </location>
</feature>
<dbReference type="GO" id="GO:0061024">
    <property type="term" value="P:membrane organization"/>
    <property type="evidence" value="ECO:0007669"/>
    <property type="project" value="TreeGrafter"/>
</dbReference>
<keyword evidence="4" id="KW-1133">Transmembrane helix</keyword>
<evidence type="ECO:0000256" key="1">
    <source>
        <dbReference type="ARBA" id="ARBA00004141"/>
    </source>
</evidence>
<reference evidence="7 8" key="1">
    <citation type="submission" date="2019-12" db="EMBL/GenBank/DDBJ databases">
        <authorList>
            <person name="Scholz U."/>
            <person name="Mascher M."/>
            <person name="Fiebig A."/>
        </authorList>
    </citation>
    <scope>NUCLEOTIDE SEQUENCE</scope>
</reference>
<keyword evidence="5" id="KW-0472">Membrane</keyword>
<gene>
    <name evidence="7" type="ORF">SI7747_15017838</name>
</gene>
<evidence type="ECO:0000256" key="2">
    <source>
        <dbReference type="ARBA" id="ARBA00007322"/>
    </source>
</evidence>
<protein>
    <submittedName>
        <fullName evidence="7">Uncharacterized protein</fullName>
    </submittedName>
</protein>
<evidence type="ECO:0000256" key="5">
    <source>
        <dbReference type="ARBA" id="ARBA00023136"/>
    </source>
</evidence>
<comment type="subcellular location">
    <subcellularLocation>
        <location evidence="1">Membrane</location>
        <topology evidence="1">Multi-pass membrane protein</topology>
    </subcellularLocation>
</comment>
<keyword evidence="8" id="KW-1185">Reference proteome</keyword>
<dbReference type="Proteomes" id="UP001189122">
    <property type="component" value="Unassembled WGS sequence"/>
</dbReference>
<dbReference type="EMBL" id="LR743602">
    <property type="protein sequence ID" value="CAA2632204.1"/>
    <property type="molecule type" value="Genomic_DNA"/>
</dbReference>
<evidence type="ECO:0000313" key="8">
    <source>
        <dbReference type="Proteomes" id="UP001189122"/>
    </source>
</evidence>
<evidence type="ECO:0000256" key="3">
    <source>
        <dbReference type="ARBA" id="ARBA00022692"/>
    </source>
</evidence>
<name>A0A7I8JMV8_SPIIN</name>
<feature type="region of interest" description="Disordered" evidence="6">
    <location>
        <begin position="69"/>
        <end position="126"/>
    </location>
</feature>
<dbReference type="Pfam" id="PF03661">
    <property type="entry name" value="TMEM33_Pom33"/>
    <property type="match status" value="1"/>
</dbReference>
<sequence>MGDDGAEDPQKIKRIAAAAYDYENDPRWENYWANVLIPPDRAARSDVIDHYKRKFYQRFIDPDYVVETMPTTSSSQKPGTSSARPETQASTRPQAQASSEQTRPRNSGSSSGTSSQPRASGNSMRRDPQTIQFTVNTWVIILAALSVLPFVPRNLSNKAVRLSILGTACSSLYSLYSLYGKPRAWNLPAVQSWLQSVVGTKDFIYFIYCLTFVSSQAPFKCIRFDTCCLRSSDFVAKFLRRNFQHSSLYRRYLEEACLWVEANTTTLSILSSNAEVALGFLFILSLLSWQRSILQTFIYWQLLKLMYHAPATASYHRVVWAKIGRFSNPYISRYAPFLTTPISALQRWWAR</sequence>
<organism evidence="7">
    <name type="scientific">Spirodela intermedia</name>
    <name type="common">Intermediate duckweed</name>
    <dbReference type="NCBI Taxonomy" id="51605"/>
    <lineage>
        <taxon>Eukaryota</taxon>
        <taxon>Viridiplantae</taxon>
        <taxon>Streptophyta</taxon>
        <taxon>Embryophyta</taxon>
        <taxon>Tracheophyta</taxon>
        <taxon>Spermatophyta</taxon>
        <taxon>Magnoliopsida</taxon>
        <taxon>Liliopsida</taxon>
        <taxon>Araceae</taxon>
        <taxon>Lemnoideae</taxon>
        <taxon>Spirodela</taxon>
    </lineage>
</organism>
<accession>A0A7I8JMV8</accession>